<dbReference type="STRING" id="405444.ABB26_11140"/>
<dbReference type="RefSeq" id="WP_057634069.1">
    <property type="nucleotide sequence ID" value="NZ_LDJI01000020.1"/>
</dbReference>
<gene>
    <name evidence="2" type="ORF">ABB26_11140</name>
</gene>
<dbReference type="EMBL" id="LDJI01000020">
    <property type="protein sequence ID" value="KRG63753.1"/>
    <property type="molecule type" value="Genomic_DNA"/>
</dbReference>
<reference evidence="2 3" key="1">
    <citation type="submission" date="2015-05" db="EMBL/GenBank/DDBJ databases">
        <title>Genome sequencing and analysis of members of genus Stenotrophomonas.</title>
        <authorList>
            <person name="Patil P.P."/>
            <person name="Midha S."/>
            <person name="Patil P.B."/>
        </authorList>
    </citation>
    <scope>NUCLEOTIDE SEQUENCE [LARGE SCALE GENOMIC DNA]</scope>
    <source>
        <strain evidence="2 3">DSM 18929</strain>
    </source>
</reference>
<sequence>MKGFIVLALLAMPLLPAQANAKENLLARNWSKVDENHAELERGGKTYVLDSYIVLFEQPYYIHVRTKDGQALDAADAEAMAAEYIQPRGCTQPLERRKDLDRSNGDGSELVLGFQC</sequence>
<dbReference type="OrthoDB" id="6660172at2"/>
<evidence type="ECO:0000313" key="3">
    <source>
        <dbReference type="Proteomes" id="UP000050864"/>
    </source>
</evidence>
<dbReference type="Proteomes" id="UP000050864">
    <property type="component" value="Unassembled WGS sequence"/>
</dbReference>
<keyword evidence="1" id="KW-0732">Signal</keyword>
<name>A0A0R0C1R4_9GAMM</name>
<organism evidence="2 3">
    <name type="scientific">Stenotrophomonas humi</name>
    <dbReference type="NCBI Taxonomy" id="405444"/>
    <lineage>
        <taxon>Bacteria</taxon>
        <taxon>Pseudomonadati</taxon>
        <taxon>Pseudomonadota</taxon>
        <taxon>Gammaproteobacteria</taxon>
        <taxon>Lysobacterales</taxon>
        <taxon>Lysobacteraceae</taxon>
        <taxon>Stenotrophomonas</taxon>
    </lineage>
</organism>
<keyword evidence="3" id="KW-1185">Reference proteome</keyword>
<dbReference type="PATRIC" id="fig|405444.3.peg.1312"/>
<evidence type="ECO:0000313" key="2">
    <source>
        <dbReference type="EMBL" id="KRG63753.1"/>
    </source>
</evidence>
<proteinExistence type="predicted"/>
<accession>A0A0R0C1R4</accession>
<feature type="chain" id="PRO_5006393392" evidence="1">
    <location>
        <begin position="22"/>
        <end position="116"/>
    </location>
</feature>
<evidence type="ECO:0000256" key="1">
    <source>
        <dbReference type="SAM" id="SignalP"/>
    </source>
</evidence>
<feature type="signal peptide" evidence="1">
    <location>
        <begin position="1"/>
        <end position="21"/>
    </location>
</feature>
<dbReference type="AlphaFoldDB" id="A0A0R0C1R4"/>
<comment type="caution">
    <text evidence="2">The sequence shown here is derived from an EMBL/GenBank/DDBJ whole genome shotgun (WGS) entry which is preliminary data.</text>
</comment>
<protein>
    <submittedName>
        <fullName evidence="2">Uncharacterized protein</fullName>
    </submittedName>
</protein>